<feature type="non-terminal residue" evidence="1">
    <location>
        <position position="369"/>
    </location>
</feature>
<accession>A0A9N9IB90</accession>
<sequence>MSNIFSHIPLEREVLPLATVNRWWNKMATERLWYKFRGLKNDNRTKSFAKFLGTLKLAKEGKCFHNYGKYVRILELPELDKLKISHQTILETLDCCPRIEEFCIGDRILDKDQVYDFTERLPNLRFFKFLESVDINDGRAMGALAQHCPYLEVLELKKDIACAGEVLLWIVEKCQKISRVDIFEKNYEDEIMIQIFRMIPNITSLTLHQCISVSEEFLLDIFKFCPKLVTLKVTNMAEVTTAFVLATAKNFKNCPRITVYKVDRPLDSRVEASERDLKAYLYDCDLAEIIDYYTNRKGSLEELTLIELHLNKKSFEVICEKFDLLKLELRSITGLKKSDILGSLPNLKNLHTFFVRFSDVSPEPLLNKD</sequence>
<evidence type="ECO:0000313" key="2">
    <source>
        <dbReference type="Proteomes" id="UP000789342"/>
    </source>
</evidence>
<dbReference type="Proteomes" id="UP000789342">
    <property type="component" value="Unassembled WGS sequence"/>
</dbReference>
<comment type="caution">
    <text evidence="1">The sequence shown here is derived from an EMBL/GenBank/DDBJ whole genome shotgun (WGS) entry which is preliminary data.</text>
</comment>
<proteinExistence type="predicted"/>
<keyword evidence="2" id="KW-1185">Reference proteome</keyword>
<name>A0A9N9IB90_9GLOM</name>
<dbReference type="AlphaFoldDB" id="A0A9N9IB90"/>
<protein>
    <submittedName>
        <fullName evidence="1">4320_t:CDS:1</fullName>
    </submittedName>
</protein>
<reference evidence="1" key="1">
    <citation type="submission" date="2021-06" db="EMBL/GenBank/DDBJ databases">
        <authorList>
            <person name="Kallberg Y."/>
            <person name="Tangrot J."/>
            <person name="Rosling A."/>
        </authorList>
    </citation>
    <scope>NUCLEOTIDE SEQUENCE</scope>
    <source>
        <strain evidence="1">CL551</strain>
    </source>
</reference>
<dbReference type="InterPro" id="IPR032675">
    <property type="entry name" value="LRR_dom_sf"/>
</dbReference>
<dbReference type="EMBL" id="CAJVPV010025714">
    <property type="protein sequence ID" value="CAG8729673.1"/>
    <property type="molecule type" value="Genomic_DNA"/>
</dbReference>
<organism evidence="1 2">
    <name type="scientific">Acaulospora morrowiae</name>
    <dbReference type="NCBI Taxonomy" id="94023"/>
    <lineage>
        <taxon>Eukaryota</taxon>
        <taxon>Fungi</taxon>
        <taxon>Fungi incertae sedis</taxon>
        <taxon>Mucoromycota</taxon>
        <taxon>Glomeromycotina</taxon>
        <taxon>Glomeromycetes</taxon>
        <taxon>Diversisporales</taxon>
        <taxon>Acaulosporaceae</taxon>
        <taxon>Acaulospora</taxon>
    </lineage>
</organism>
<dbReference type="SUPFAM" id="SSF52047">
    <property type="entry name" value="RNI-like"/>
    <property type="match status" value="1"/>
</dbReference>
<evidence type="ECO:0000313" key="1">
    <source>
        <dbReference type="EMBL" id="CAG8729673.1"/>
    </source>
</evidence>
<dbReference type="Gene3D" id="3.80.10.10">
    <property type="entry name" value="Ribonuclease Inhibitor"/>
    <property type="match status" value="1"/>
</dbReference>
<gene>
    <name evidence="1" type="ORF">AMORRO_LOCUS13922</name>
</gene>
<dbReference type="OrthoDB" id="550575at2759"/>